<dbReference type="SUPFAM" id="SSF51197">
    <property type="entry name" value="Clavaminate synthase-like"/>
    <property type="match status" value="1"/>
</dbReference>
<dbReference type="Pfam" id="PF14226">
    <property type="entry name" value="DIOX_N"/>
    <property type="match status" value="1"/>
</dbReference>
<protein>
    <recommendedName>
        <fullName evidence="5">Fe2OG dioxygenase domain-containing protein</fullName>
    </recommendedName>
</protein>
<dbReference type="AlphaFoldDB" id="A0A7N0UBH5"/>
<evidence type="ECO:0000256" key="4">
    <source>
        <dbReference type="RuleBase" id="RU003682"/>
    </source>
</evidence>
<dbReference type="Gramene" id="Kaladp0059s0009.1.v1.1">
    <property type="protein sequence ID" value="Kaladp0059s0009.1.v1.1"/>
    <property type="gene ID" value="Kaladp0059s0009.v1.1"/>
</dbReference>
<dbReference type="Pfam" id="PF03171">
    <property type="entry name" value="2OG-FeII_Oxy"/>
    <property type="match status" value="1"/>
</dbReference>
<dbReference type="OMA" id="FACDQAR"/>
<reference evidence="6" key="1">
    <citation type="submission" date="2021-01" db="UniProtKB">
        <authorList>
            <consortium name="EnsemblPlants"/>
        </authorList>
    </citation>
    <scope>IDENTIFICATION</scope>
</reference>
<evidence type="ECO:0000256" key="3">
    <source>
        <dbReference type="ARBA" id="ARBA00023004"/>
    </source>
</evidence>
<organism evidence="6 7">
    <name type="scientific">Kalanchoe fedtschenkoi</name>
    <name type="common">Lavender scallops</name>
    <name type="synonym">South American air plant</name>
    <dbReference type="NCBI Taxonomy" id="63787"/>
    <lineage>
        <taxon>Eukaryota</taxon>
        <taxon>Viridiplantae</taxon>
        <taxon>Streptophyta</taxon>
        <taxon>Embryophyta</taxon>
        <taxon>Tracheophyta</taxon>
        <taxon>Spermatophyta</taxon>
        <taxon>Magnoliopsida</taxon>
        <taxon>eudicotyledons</taxon>
        <taxon>Gunneridae</taxon>
        <taxon>Pentapetalae</taxon>
        <taxon>Saxifragales</taxon>
        <taxon>Crassulaceae</taxon>
        <taxon>Kalanchoe</taxon>
    </lineage>
</organism>
<evidence type="ECO:0000256" key="2">
    <source>
        <dbReference type="ARBA" id="ARBA00022723"/>
    </source>
</evidence>
<keyword evidence="7" id="KW-1185">Reference proteome</keyword>
<dbReference type="InterPro" id="IPR044861">
    <property type="entry name" value="IPNS-like_FE2OG_OXY"/>
</dbReference>
<accession>A0A7N0UBH5</accession>
<evidence type="ECO:0000313" key="6">
    <source>
        <dbReference type="EnsemblPlants" id="Kaladp0059s0009.1.v1.1"/>
    </source>
</evidence>
<dbReference type="GO" id="GO:0046872">
    <property type="term" value="F:metal ion binding"/>
    <property type="evidence" value="ECO:0007669"/>
    <property type="project" value="UniProtKB-KW"/>
</dbReference>
<dbReference type="PROSITE" id="PS51471">
    <property type="entry name" value="FE2OG_OXY"/>
    <property type="match status" value="1"/>
</dbReference>
<dbReference type="InterPro" id="IPR027443">
    <property type="entry name" value="IPNS-like_sf"/>
</dbReference>
<sequence length="350" mass="39031">MAETPRLRVQALSQIGISHVPPQFIQQPENRPVPPIKSLSTIDIPVIDLAGIDSDRSDEIRNEIGRVCEEWGAFQVINHGVPVRLLDDMRNVGLTFFHDLPMEEKLKYACDTSAAATEGYGTRMLAGAGDDAVLDWRDYFDHHTFPLSRRNPSRWPHFPPQYREVVAEYADQMKLLAHKLLASISQSLGLVASSIEHAVGEIYQNITLSYYPPCPQPELTLGLQAHSDFGAITLLTQDDVEGLQVLKDGNWIIVKPLSHAIIVLLSDQTEIMTNGKYRSAIHRAIANSSKARLSVATFHDPAKPKIISPIADLISESCPPRYRAVLYSDYVSSWYTKGPEGKRNIDSLLL</sequence>
<dbReference type="InterPro" id="IPR026992">
    <property type="entry name" value="DIOX_N"/>
</dbReference>
<comment type="similarity">
    <text evidence="1 4">Belongs to the iron/ascorbate-dependent oxidoreductase family.</text>
</comment>
<feature type="domain" description="Fe2OG dioxygenase" evidence="5">
    <location>
        <begin position="201"/>
        <end position="301"/>
    </location>
</feature>
<dbReference type="InterPro" id="IPR005123">
    <property type="entry name" value="Oxoglu/Fe-dep_dioxygenase_dom"/>
</dbReference>
<dbReference type="InterPro" id="IPR050295">
    <property type="entry name" value="Plant_2OG-oxidoreductases"/>
</dbReference>
<dbReference type="Proteomes" id="UP000594263">
    <property type="component" value="Unplaced"/>
</dbReference>
<dbReference type="GO" id="GO:0005777">
    <property type="term" value="C:peroxisome"/>
    <property type="evidence" value="ECO:0007669"/>
    <property type="project" value="EnsemblPlants"/>
</dbReference>
<dbReference type="FunFam" id="2.60.120.330:FF:000079">
    <property type="entry name" value="Protein SRG1"/>
    <property type="match status" value="1"/>
</dbReference>
<evidence type="ECO:0000259" key="5">
    <source>
        <dbReference type="PROSITE" id="PS51471"/>
    </source>
</evidence>
<keyword evidence="3 4" id="KW-0408">Iron</keyword>
<dbReference type="Gene3D" id="2.60.120.330">
    <property type="entry name" value="B-lactam Antibiotic, Isopenicillin N Synthase, Chain"/>
    <property type="match status" value="1"/>
</dbReference>
<keyword evidence="2 4" id="KW-0479">Metal-binding</keyword>
<dbReference type="GO" id="GO:0016491">
    <property type="term" value="F:oxidoreductase activity"/>
    <property type="evidence" value="ECO:0007669"/>
    <property type="project" value="UniProtKB-KW"/>
</dbReference>
<evidence type="ECO:0000313" key="7">
    <source>
        <dbReference type="Proteomes" id="UP000594263"/>
    </source>
</evidence>
<name>A0A7N0UBH5_KALFE</name>
<dbReference type="PANTHER" id="PTHR47991">
    <property type="entry name" value="OXOGLUTARATE/IRON-DEPENDENT DIOXYGENASE"/>
    <property type="match status" value="1"/>
</dbReference>
<proteinExistence type="inferred from homology"/>
<evidence type="ECO:0000256" key="1">
    <source>
        <dbReference type="ARBA" id="ARBA00008056"/>
    </source>
</evidence>
<keyword evidence="4" id="KW-0560">Oxidoreductase</keyword>
<dbReference type="EnsemblPlants" id="Kaladp0059s0009.1.v1.1">
    <property type="protein sequence ID" value="Kaladp0059s0009.1.v1.1"/>
    <property type="gene ID" value="Kaladp0059s0009.v1.1"/>
</dbReference>